<dbReference type="FunCoup" id="A0A3B1IYW9">
    <property type="interactions" value="863"/>
</dbReference>
<feature type="region of interest" description="Disordered" evidence="5">
    <location>
        <begin position="335"/>
        <end position="357"/>
    </location>
</feature>
<evidence type="ECO:0000313" key="7">
    <source>
        <dbReference type="Ensembl" id="ENSAMXP00000034339.1"/>
    </source>
</evidence>
<evidence type="ECO:0000256" key="4">
    <source>
        <dbReference type="ARBA" id="ARBA00023212"/>
    </source>
</evidence>
<dbReference type="OrthoDB" id="6103632at2759"/>
<dbReference type="InParanoid" id="A0A3B1IYW9"/>
<keyword evidence="8" id="KW-1185">Reference proteome</keyword>
<protein>
    <submittedName>
        <fullName evidence="7">Family with sequence similarity 83 member G</fullName>
    </submittedName>
</protein>
<dbReference type="PANTHER" id="PTHR16181">
    <property type="entry name" value="PROTEIN FAM83A-RELATED"/>
    <property type="match status" value="1"/>
</dbReference>
<reference evidence="8" key="1">
    <citation type="submission" date="2013-03" db="EMBL/GenBank/DDBJ databases">
        <authorList>
            <person name="Jeffery W."/>
            <person name="Warren W."/>
            <person name="Wilson R.K."/>
        </authorList>
    </citation>
    <scope>NUCLEOTIDE SEQUENCE</scope>
    <source>
        <strain evidence="8">female</strain>
    </source>
</reference>
<feature type="compositionally biased region" description="Basic and acidic residues" evidence="5">
    <location>
        <begin position="620"/>
        <end position="632"/>
    </location>
</feature>
<comment type="similarity">
    <text evidence="2">Belongs to the FAM83 family.</text>
</comment>
<organism evidence="7 8">
    <name type="scientific">Astyanax mexicanus</name>
    <name type="common">Blind cave fish</name>
    <name type="synonym">Astyanax fasciatus mexicanus</name>
    <dbReference type="NCBI Taxonomy" id="7994"/>
    <lineage>
        <taxon>Eukaryota</taxon>
        <taxon>Metazoa</taxon>
        <taxon>Chordata</taxon>
        <taxon>Craniata</taxon>
        <taxon>Vertebrata</taxon>
        <taxon>Euteleostomi</taxon>
        <taxon>Actinopterygii</taxon>
        <taxon>Neopterygii</taxon>
        <taxon>Teleostei</taxon>
        <taxon>Ostariophysi</taxon>
        <taxon>Characiformes</taxon>
        <taxon>Characoidei</taxon>
        <taxon>Acestrorhamphidae</taxon>
        <taxon>Acestrorhamphinae</taxon>
        <taxon>Astyanax</taxon>
    </lineage>
</organism>
<sequence>MALSQIQCLDDNHVNWRMNESKPEFFYSEEQRLALETLVARGRDAFHAYVRERELRPFLSEPELERLCGSVEEYRPGFEHARPDGLPGEPEDGAVSLQYWPDRSDTSIPDLDLGWPDCNSYRGVTRVNVHTQPPMDGQTHIKEVVRKTIAQAQRLIAVVMDVFTDVDIFKDLLDAGFRRKVAVYIIIDQSSVQHFLNMCEKASMHRGHLKCLRVRCSSGCEFHTRSAKKVQGSLNQRFMFVDGDRAVSGSYSFTWTASRLDRNHITVLTGQAVETFDKLFRELYLTSRGVSLSKVPLADLPDPDPLPVPVPAPLPSAAVARKLINPKYALVDTASRTSSDKVSPKNSSSQNQLPIPVKKHREVIEETPKHPGLVGLAKAELISYLPIWPEPDPPSDVIGFINIRDTSKPLQVHLMRSQLFETSQAIRFKDPFTAPPEEPLPEKVSPRSKATNTPKTDPPKDIDHQPSTKGPPVKEILPDNHESLPEITSPPAVFPTPNQTPEIPPAKAQDQAPPEPKPAPKPQQPPLKEPQIEKPPPGPPVPKPRTLQLVMTATDGPEAVQVSLVKRDQPQEPQMVPEIVTPPQRRARETSSSDEYGEAPEEPSSAVHTLTNLLPNMDQSSKDSTRDNDADSTKVMCAHSLKDKDESSTASDEYYECSDSEPGTQDQLTNGRTTGSGRIGDHSSGSDSLNMMARLSQSMLDLRADTRAELEPAERNLLNIQSKYNTGKMFQAVSRSPVREAYSRAKVVIAKPGVYHRPPKSNAHVIGGHRYWQGKLNGPERPQNRAPQPNANRTGRSPRRHISPYRTGGLRTSQSPVNRIAHAHSRSPAHRTTHTHSPSPRRQNETQTPLGISFSKLASFKNFRGKVPGILGGVAVGDKRVTRGHKDS</sequence>
<dbReference type="GO" id="GO:0007165">
    <property type="term" value="P:signal transduction"/>
    <property type="evidence" value="ECO:0007669"/>
    <property type="project" value="TreeGrafter"/>
</dbReference>
<reference evidence="7" key="3">
    <citation type="submission" date="2025-08" db="UniProtKB">
        <authorList>
            <consortium name="Ensembl"/>
        </authorList>
    </citation>
    <scope>IDENTIFICATION</scope>
</reference>
<dbReference type="SUPFAM" id="SSF56024">
    <property type="entry name" value="Phospholipase D/nuclease"/>
    <property type="match status" value="1"/>
</dbReference>
<dbReference type="InterPro" id="IPR050944">
    <property type="entry name" value="FAM83"/>
</dbReference>
<feature type="compositionally biased region" description="Polar residues" evidence="5">
    <location>
        <begin position="606"/>
        <end position="619"/>
    </location>
</feature>
<dbReference type="GO" id="GO:0019901">
    <property type="term" value="F:protein kinase binding"/>
    <property type="evidence" value="ECO:0007669"/>
    <property type="project" value="TreeGrafter"/>
</dbReference>
<reference evidence="7" key="4">
    <citation type="submission" date="2025-09" db="UniProtKB">
        <authorList>
            <consortium name="Ensembl"/>
        </authorList>
    </citation>
    <scope>IDENTIFICATION</scope>
</reference>
<dbReference type="PANTHER" id="PTHR16181:SF29">
    <property type="entry name" value="PROTEIN FAM83A-RELATED"/>
    <property type="match status" value="1"/>
</dbReference>
<keyword evidence="3" id="KW-0963">Cytoplasm</keyword>
<comment type="subcellular location">
    <subcellularLocation>
        <location evidence="1">Cytoplasm</location>
        <location evidence="1">Cytoskeleton</location>
    </subcellularLocation>
</comment>
<dbReference type="InterPro" id="IPR012461">
    <property type="entry name" value="SACK1"/>
</dbReference>
<dbReference type="Pfam" id="PF07894">
    <property type="entry name" value="SACK1"/>
    <property type="match status" value="1"/>
</dbReference>
<evidence type="ECO:0000256" key="2">
    <source>
        <dbReference type="ARBA" id="ARBA00006937"/>
    </source>
</evidence>
<evidence type="ECO:0000313" key="8">
    <source>
        <dbReference type="Proteomes" id="UP000018467"/>
    </source>
</evidence>
<accession>A0A3B1IYW9</accession>
<dbReference type="GeneTree" id="ENSGT00940000157932"/>
<feature type="domain" description="Scaffolding anchor of CK1" evidence="6">
    <location>
        <begin position="15"/>
        <end position="288"/>
    </location>
</feature>
<dbReference type="Proteomes" id="UP000018467">
    <property type="component" value="Unassembled WGS sequence"/>
</dbReference>
<evidence type="ECO:0000256" key="1">
    <source>
        <dbReference type="ARBA" id="ARBA00004245"/>
    </source>
</evidence>
<feature type="compositionally biased region" description="Polar residues" evidence="5">
    <location>
        <begin position="661"/>
        <end position="676"/>
    </location>
</feature>
<keyword evidence="4" id="KW-0206">Cytoskeleton</keyword>
<feature type="compositionally biased region" description="Polar residues" evidence="5">
    <location>
        <begin position="785"/>
        <end position="795"/>
    </location>
</feature>
<feature type="compositionally biased region" description="Basic residues" evidence="5">
    <location>
        <begin position="821"/>
        <end position="834"/>
    </location>
</feature>
<feature type="compositionally biased region" description="Basic and acidic residues" evidence="5">
    <location>
        <begin position="457"/>
        <end position="466"/>
    </location>
</feature>
<feature type="region of interest" description="Disordered" evidence="5">
    <location>
        <begin position="430"/>
        <end position="687"/>
    </location>
</feature>
<proteinExistence type="inferred from homology"/>
<evidence type="ECO:0000256" key="3">
    <source>
        <dbReference type="ARBA" id="ARBA00022490"/>
    </source>
</evidence>
<reference evidence="8" key="2">
    <citation type="journal article" date="2014" name="Nat. Commun.">
        <title>The cavefish genome reveals candidate genes for eye loss.</title>
        <authorList>
            <person name="McGaugh S.E."/>
            <person name="Gross J.B."/>
            <person name="Aken B."/>
            <person name="Blin M."/>
            <person name="Borowsky R."/>
            <person name="Chalopin D."/>
            <person name="Hinaux H."/>
            <person name="Jeffery W.R."/>
            <person name="Keene A."/>
            <person name="Ma L."/>
            <person name="Minx P."/>
            <person name="Murphy D."/>
            <person name="O'Quin K.E."/>
            <person name="Retaux S."/>
            <person name="Rohner N."/>
            <person name="Searle S.M."/>
            <person name="Stahl B.A."/>
            <person name="Tabin C."/>
            <person name="Volff J.N."/>
            <person name="Yoshizawa M."/>
            <person name="Warren W.C."/>
        </authorList>
    </citation>
    <scope>NUCLEOTIDE SEQUENCE [LARGE SCALE GENOMIC DNA]</scope>
    <source>
        <strain evidence="8">female</strain>
    </source>
</reference>
<dbReference type="AlphaFoldDB" id="A0A3B1IYW9"/>
<dbReference type="Bgee" id="ENSAMXG00000038328">
    <property type="expression patterns" value="Expressed in olfactory epithelium and 14 other cell types or tissues"/>
</dbReference>
<dbReference type="Ensembl" id="ENSAMXT00000034934.1">
    <property type="protein sequence ID" value="ENSAMXP00000034339.1"/>
    <property type="gene ID" value="ENSAMXG00000038328.1"/>
</dbReference>
<feature type="compositionally biased region" description="Pro residues" evidence="5">
    <location>
        <begin position="513"/>
        <end position="543"/>
    </location>
</feature>
<evidence type="ECO:0000256" key="5">
    <source>
        <dbReference type="SAM" id="MobiDB-lite"/>
    </source>
</evidence>
<name>A0A3B1IYW9_ASTMX</name>
<dbReference type="FunFam" id="3.30.870.10:FF:000004">
    <property type="entry name" value="protein FAM83H isoform X2"/>
    <property type="match status" value="1"/>
</dbReference>
<feature type="region of interest" description="Disordered" evidence="5">
    <location>
        <begin position="772"/>
        <end position="848"/>
    </location>
</feature>
<dbReference type="GO" id="GO:0005856">
    <property type="term" value="C:cytoskeleton"/>
    <property type="evidence" value="ECO:0007669"/>
    <property type="project" value="UniProtKB-SubCell"/>
</dbReference>
<feature type="compositionally biased region" description="Polar residues" evidence="5">
    <location>
        <begin position="835"/>
        <end position="848"/>
    </location>
</feature>
<dbReference type="Gene3D" id="3.30.870.10">
    <property type="entry name" value="Endonuclease Chain A"/>
    <property type="match status" value="1"/>
</dbReference>
<evidence type="ECO:0000259" key="6">
    <source>
        <dbReference type="Pfam" id="PF07894"/>
    </source>
</evidence>